<evidence type="ECO:0000313" key="1">
    <source>
        <dbReference type="EMBL" id="ATW58360.1"/>
    </source>
</evidence>
<proteinExistence type="predicted"/>
<protein>
    <submittedName>
        <fullName evidence="1">Uncharacterized protein</fullName>
    </submittedName>
</protein>
<gene>
    <name evidence="1" type="ORF">CNR37_00153</name>
</gene>
<accession>A0A2H4P8J0</accession>
<keyword evidence="2" id="KW-1185">Reference proteome</keyword>
<dbReference type="Proteomes" id="UP000241096">
    <property type="component" value="Segment"/>
</dbReference>
<reference evidence="1 2" key="1">
    <citation type="submission" date="2017-09" db="EMBL/GenBank/DDBJ databases">
        <authorList>
            <person name="Ehlers B."/>
            <person name="Leendertz F.H."/>
        </authorList>
    </citation>
    <scope>NUCLEOTIDE SEQUENCE [LARGE SCALE GENOMIC DNA]</scope>
</reference>
<sequence length="102" mass="11363">MKAALTFLFEDGCRWSGGGVDFKNLSATHLFVDHAGSISYMDDGDEAYFRATSKKEVTPKWDVVTITTTTMSIPDRPKTLLFGKMYYTDELNARLAGLEVAK</sequence>
<dbReference type="EMBL" id="MG018930">
    <property type="protein sequence ID" value="ATW58360.1"/>
    <property type="molecule type" value="Genomic_DNA"/>
</dbReference>
<name>A0A2H4P8J0_9CAUD</name>
<organism evidence="1 2">
    <name type="scientific">Pseudomonas phage ventosus</name>
    <dbReference type="NCBI Taxonomy" id="2048980"/>
    <lineage>
        <taxon>Viruses</taxon>
        <taxon>Duplodnaviria</taxon>
        <taxon>Heunggongvirae</taxon>
        <taxon>Uroviricota</taxon>
        <taxon>Caudoviricetes</taxon>
        <taxon>Vandenendeviridae</taxon>
        <taxon>Gorskivirinae</taxon>
        <taxon>Ventosusvirus</taxon>
        <taxon>Ventosusvirus ventosus</taxon>
    </lineage>
</organism>
<evidence type="ECO:0000313" key="2">
    <source>
        <dbReference type="Proteomes" id="UP000241096"/>
    </source>
</evidence>